<feature type="region of interest" description="Disordered" evidence="1">
    <location>
        <begin position="40"/>
        <end position="59"/>
    </location>
</feature>
<dbReference type="EMBL" id="OOIN01000029">
    <property type="protein sequence ID" value="SPO29726.1"/>
    <property type="molecule type" value="Genomic_DNA"/>
</dbReference>
<feature type="transmembrane region" description="Helical" evidence="2">
    <location>
        <begin position="223"/>
        <end position="246"/>
    </location>
</feature>
<proteinExistence type="predicted"/>
<accession>A0A5C3EJC4</accession>
<dbReference type="OrthoDB" id="3239894at2759"/>
<feature type="compositionally biased region" description="Basic and acidic residues" evidence="1">
    <location>
        <begin position="83"/>
        <end position="93"/>
    </location>
</feature>
<evidence type="ECO:0000256" key="1">
    <source>
        <dbReference type="SAM" id="MobiDB-lite"/>
    </source>
</evidence>
<keyword evidence="2" id="KW-1133">Transmembrane helix</keyword>
<evidence type="ECO:0000313" key="3">
    <source>
        <dbReference type="EMBL" id="SPO29726.1"/>
    </source>
</evidence>
<protein>
    <submittedName>
        <fullName evidence="3">Uncharacterized protein</fullName>
    </submittedName>
</protein>
<feature type="compositionally biased region" description="Low complexity" evidence="1">
    <location>
        <begin position="265"/>
        <end position="284"/>
    </location>
</feature>
<keyword evidence="4" id="KW-1185">Reference proteome</keyword>
<name>A0A5C3EJC4_9BASI</name>
<reference evidence="3 4" key="1">
    <citation type="submission" date="2018-03" db="EMBL/GenBank/DDBJ databases">
        <authorList>
            <person name="Guldener U."/>
        </authorList>
    </citation>
    <scope>NUCLEOTIDE SEQUENCE [LARGE SCALE GENOMIC DNA]</scope>
    <source>
        <strain evidence="3 4">NBRC100155</strain>
    </source>
</reference>
<gene>
    <name evidence="3" type="ORF">UTRI_05548</name>
</gene>
<feature type="compositionally biased region" description="Acidic residues" evidence="1">
    <location>
        <begin position="130"/>
        <end position="139"/>
    </location>
</feature>
<keyword evidence="2" id="KW-0472">Membrane</keyword>
<evidence type="ECO:0000313" key="4">
    <source>
        <dbReference type="Proteomes" id="UP000324022"/>
    </source>
</evidence>
<organism evidence="3 4">
    <name type="scientific">Ustilago trichophora</name>
    <dbReference type="NCBI Taxonomy" id="86804"/>
    <lineage>
        <taxon>Eukaryota</taxon>
        <taxon>Fungi</taxon>
        <taxon>Dikarya</taxon>
        <taxon>Basidiomycota</taxon>
        <taxon>Ustilaginomycotina</taxon>
        <taxon>Ustilaginomycetes</taxon>
        <taxon>Ustilaginales</taxon>
        <taxon>Ustilaginaceae</taxon>
        <taxon>Ustilago</taxon>
    </lineage>
</organism>
<sequence>MSSLTPTRSGHKPRLCKCEECGETGRLFTYKQWRWHESQRQHSRVPGQLSPYRPGSQGATSATATATLFASPIEYFLSQVGRSRRDNCSEGERRKRRRLEGNLSASGDSEDHVALPTLRAHAVDTSDPDRDADDSESDTSDTLPPFPDLPTEVSSIDSNDNASDGAIETDAASPSQASRLALARASLLDPSTSMVADIDQQTMEEAIDDPLLMQRSRFVMVNYIFVMYLMTFHGLSNTIATLYLFFALHVLSRFSPFAVNPETTASTVGAPGASSSSSTLSTSQLPPPSPPPQSELASLSQPLSGSSCSATDPTHGTGAVLSSSQPAPLPPPPLSMLVTPASVRQRLGLQSDFDQYLVCPDCGELTLWADVEPHRPRQVHCSCEAKLLHNHSQRPIQLYCHRKLESIFCDVLMDPKYYGSLKDWMLVLEEASAPMDASNATAPDHPPADPINRHGVARPRTVTHRRRYNEVVTGSAWLEDCDHGAEDCRGQCHHDHTPFVAAGLNLKVTLSVDWFGPQKGKFHEWHSTGAILLRIDNLPAQLTTHDRRCLGTHLVGLLPGPRESSAARLQSFLTLIVDELLEFDLRGKVLKTHGHPEGELIKARLNMVVADTPARAKVAGFALKYKKGTICAYCPKQGEKLGLTDVEDEGGSMIGRMHRRTMETRTAAGFRRVQGPNKQIGSKSGGNPTAEQWDVLFRVLLPFVLMQLWTTSLSGNNNEKLTFSLFTRGGTDYAQPGGDADVTLDIDADEGTTGPRAADNAGLRPLLPGNKRVRKVFRSAMLLCSIVDLVNGDLDGDELDRLDKYINRYNRSQSQLLGPGWLTFNNHNVTHLPLFVRRFGSPRHFSSLPFERYNGIMGTIPTSGHKGASNEPFFKIRLLASVEGLHVSDPSTLNTRLKKRFMENETFELLLSHLNRRTPASAEAPLASAALPTSAASTNPVALRFTPFWDSTAPINVVRLDKSAEFIRTATLDRGHGAVKVGGVGQGGRENKTNCWCLVSLDGVLRPAKILWIFSKMVRDSPTALDTTKQCFLHIRLLRLVLDHQSFFSSSRARILSHTSALLFFKRSSPLRFARSSPLTHKRSSPHQALITTSIRALIITLTRALIISSSAHHHFDLCALLLWPQALFSSTSAHHHFNLSALLLVKRSSPGRPSFSRLKRSSPRLNCARPRPRPHHYMMPAIPLYGLRRRRQAILPTHVVAQPNYPATVAKHVAKAFWQALCTQVDKFWKELKFTHNLYPPTVGFVHVPSRFGIAVSIHPSDAILPTPYIGALVSHPVFKATTSRS</sequence>
<feature type="compositionally biased region" description="Polar residues" evidence="1">
    <location>
        <begin position="152"/>
        <end position="162"/>
    </location>
</feature>
<feature type="region of interest" description="Disordered" evidence="1">
    <location>
        <begin position="265"/>
        <end position="333"/>
    </location>
</feature>
<feature type="compositionally biased region" description="Low complexity" evidence="1">
    <location>
        <begin position="294"/>
        <end position="309"/>
    </location>
</feature>
<keyword evidence="2" id="KW-0812">Transmembrane</keyword>
<evidence type="ECO:0000256" key="2">
    <source>
        <dbReference type="SAM" id="Phobius"/>
    </source>
</evidence>
<feature type="region of interest" description="Disordered" evidence="1">
    <location>
        <begin position="82"/>
        <end position="174"/>
    </location>
</feature>
<dbReference type="Proteomes" id="UP000324022">
    <property type="component" value="Unassembled WGS sequence"/>
</dbReference>